<dbReference type="Gene3D" id="3.20.20.70">
    <property type="entry name" value="Aldolase class I"/>
    <property type="match status" value="1"/>
</dbReference>
<evidence type="ECO:0000313" key="9">
    <source>
        <dbReference type="EMBL" id="HJG29990.1"/>
    </source>
</evidence>
<feature type="domain" description="Glycosyl hydrolase family 36 C-terminal" evidence="7">
    <location>
        <begin position="650"/>
        <end position="725"/>
    </location>
</feature>
<proteinExistence type="inferred from homology"/>
<dbReference type="FunFam" id="3.20.20.70:FF:000118">
    <property type="entry name" value="Alpha-galactosidase"/>
    <property type="match status" value="1"/>
</dbReference>
<reference evidence="9" key="1">
    <citation type="journal article" date="2021" name="PeerJ">
        <title>Extensive microbial diversity within the chicken gut microbiome revealed by metagenomics and culture.</title>
        <authorList>
            <person name="Gilroy R."/>
            <person name="Ravi A."/>
            <person name="Getino M."/>
            <person name="Pursley I."/>
            <person name="Horton D.L."/>
            <person name="Alikhan N.F."/>
            <person name="Baker D."/>
            <person name="Gharbi K."/>
            <person name="Hall N."/>
            <person name="Watson M."/>
            <person name="Adriaenssens E.M."/>
            <person name="Foster-Nyarko E."/>
            <person name="Jarju S."/>
            <person name="Secka A."/>
            <person name="Antonio M."/>
            <person name="Oren A."/>
            <person name="Chaudhuri R.R."/>
            <person name="La Ragione R."/>
            <person name="Hildebrand F."/>
            <person name="Pallen M.J."/>
        </authorList>
    </citation>
    <scope>NUCLEOTIDE SEQUENCE</scope>
    <source>
        <strain evidence="9">ChiGjej2B2-7701</strain>
    </source>
</reference>
<dbReference type="CDD" id="cd14791">
    <property type="entry name" value="GH36"/>
    <property type="match status" value="1"/>
</dbReference>
<evidence type="ECO:0000259" key="7">
    <source>
        <dbReference type="Pfam" id="PF16874"/>
    </source>
</evidence>
<dbReference type="GO" id="GO:0016052">
    <property type="term" value="P:carbohydrate catabolic process"/>
    <property type="evidence" value="ECO:0007669"/>
    <property type="project" value="InterPro"/>
</dbReference>
<gene>
    <name evidence="9" type="ORF">K8U80_01180</name>
</gene>
<dbReference type="InterPro" id="IPR038417">
    <property type="entry name" value="Alpga-gal_N_sf"/>
</dbReference>
<sequence length="731" mass="81890">MPIRIDDATRTFTLHTLHTTYQMQVDEVGYLTHLYYGARSEGQMSYLPTFADRSGCCTTPHDVKGRTYSLDVLPQEFPFQGNGDLRSPLLVVRDAQGTFGCDLRYARHEVRCGKYALAGLPAAYADADADDAQTLSVTLADERLGLEVELLYGVLPAIDVICRAAVVKNRGEGRITVEKLQSACLDFVHGSFDVITFNGQHCMERKPSRQHVLPGSFAVGSRRGQSSHQYNPFMILCDRDATETAGRAWSMTFVYSGNFKAEVEQTQYQQIRMQMGLSDELFSYPLEPGDKLVAPEVIMTYSGAGLERLSHNLHRCIRRHICRGPWRDAPRPVLVNSWEAHYFNFTGDELVRLAAKAADLGMDMLVMDDGWFGNRNDDFRALGDWSVNEEKLGGTLAQLIEKVNALGVKFGIWMEPEMINEDSDLYRAHPDWALAVPGKAPALGRDQLVLDFSREDVRENIFAQLCSVLDQGNIEYLKWDFNRSMVDIYSHAATDQGRVVYDYYLGLYDVLERLVQRYPNLLIEGCAAGGGRFDAGWLHYAPQFWTSDNTDGHDRMTIQYGTSFGYPCSTMGAHVSACPNEVNGRTVSLSARGLVAMSGGGFGYELDLLELPERACEIIRNQIAQYRSIEQLVREGLYYRLTNPATDDIYAWEFVSEDGAEAIVNAVVARAEGYGEARYVVPRGLTPDALYREVNMDQVFAANALMDMGLPLPVSSALYMSRSFRFVRVDA</sequence>
<dbReference type="InterPro" id="IPR002252">
    <property type="entry name" value="Glyco_hydro_36"/>
</dbReference>
<feature type="active site" description="Proton donor" evidence="6">
    <location>
        <position position="548"/>
    </location>
</feature>
<dbReference type="Gene3D" id="2.60.40.1180">
    <property type="entry name" value="Golgi alpha-mannosidase II"/>
    <property type="match status" value="1"/>
</dbReference>
<dbReference type="InterPro" id="IPR000111">
    <property type="entry name" value="Glyco_hydro_27/36_CS"/>
</dbReference>
<dbReference type="InterPro" id="IPR013780">
    <property type="entry name" value="Glyco_hydro_b"/>
</dbReference>
<dbReference type="GO" id="GO:0004557">
    <property type="term" value="F:alpha-galactosidase activity"/>
    <property type="evidence" value="ECO:0007669"/>
    <property type="project" value="UniProtKB-UniRule"/>
</dbReference>
<evidence type="ECO:0000313" key="10">
    <source>
        <dbReference type="Proteomes" id="UP000746751"/>
    </source>
</evidence>
<keyword evidence="4 5" id="KW-0326">Glycosidase</keyword>
<dbReference type="AlphaFoldDB" id="A0A921IMD9"/>
<dbReference type="SUPFAM" id="SSF51445">
    <property type="entry name" value="(Trans)glycosidases"/>
    <property type="match status" value="1"/>
</dbReference>
<dbReference type="InterPro" id="IPR013785">
    <property type="entry name" value="Aldolase_TIM"/>
</dbReference>
<dbReference type="Proteomes" id="UP000746751">
    <property type="component" value="Unassembled WGS sequence"/>
</dbReference>
<evidence type="ECO:0000256" key="3">
    <source>
        <dbReference type="ARBA" id="ARBA00022801"/>
    </source>
</evidence>
<accession>A0A921IMD9</accession>
<dbReference type="EMBL" id="DYVF01000009">
    <property type="protein sequence ID" value="HJG29990.1"/>
    <property type="molecule type" value="Genomic_DNA"/>
</dbReference>
<organism evidence="9 10">
    <name type="scientific">Collinsella ihumii</name>
    <dbReference type="NCBI Taxonomy" id="1720204"/>
    <lineage>
        <taxon>Bacteria</taxon>
        <taxon>Bacillati</taxon>
        <taxon>Actinomycetota</taxon>
        <taxon>Coriobacteriia</taxon>
        <taxon>Coriobacteriales</taxon>
        <taxon>Coriobacteriaceae</taxon>
        <taxon>Collinsella</taxon>
    </lineage>
</organism>
<evidence type="ECO:0000256" key="6">
    <source>
        <dbReference type="PIRSR" id="PIRSR005536-1"/>
    </source>
</evidence>
<dbReference type="PANTHER" id="PTHR43053">
    <property type="entry name" value="GLYCOSIDASE FAMILY 31"/>
    <property type="match status" value="1"/>
</dbReference>
<dbReference type="PIRSF" id="PIRSF005536">
    <property type="entry name" value="Agal"/>
    <property type="match status" value="1"/>
</dbReference>
<dbReference type="InterPro" id="IPR050985">
    <property type="entry name" value="Alpha-glycosidase_related"/>
</dbReference>
<evidence type="ECO:0000256" key="4">
    <source>
        <dbReference type="ARBA" id="ARBA00023295"/>
    </source>
</evidence>
<dbReference type="Gene3D" id="2.70.98.60">
    <property type="entry name" value="alpha-galactosidase from lactobacil brevis"/>
    <property type="match status" value="1"/>
</dbReference>
<dbReference type="PROSITE" id="PS00512">
    <property type="entry name" value="ALPHA_GALACTOSIDASE"/>
    <property type="match status" value="1"/>
</dbReference>
<dbReference type="InterPro" id="IPR017853">
    <property type="entry name" value="GH"/>
</dbReference>
<evidence type="ECO:0000256" key="5">
    <source>
        <dbReference type="PIRNR" id="PIRNR005536"/>
    </source>
</evidence>
<feature type="active site" description="Nucleophile" evidence="6">
    <location>
        <position position="480"/>
    </location>
</feature>
<dbReference type="PRINTS" id="PR00743">
    <property type="entry name" value="GLHYDRLASE36"/>
</dbReference>
<dbReference type="EC" id="3.2.1.22" evidence="2 5"/>
<dbReference type="InterPro" id="IPR031704">
    <property type="entry name" value="Glyco_hydro_36_N"/>
</dbReference>
<dbReference type="Pfam" id="PF02065">
    <property type="entry name" value="Melibiase"/>
    <property type="match status" value="1"/>
</dbReference>
<reference evidence="9" key="2">
    <citation type="submission" date="2021-09" db="EMBL/GenBank/DDBJ databases">
        <authorList>
            <person name="Gilroy R."/>
        </authorList>
    </citation>
    <scope>NUCLEOTIDE SEQUENCE</scope>
    <source>
        <strain evidence="9">ChiGjej2B2-7701</strain>
    </source>
</reference>
<comment type="similarity">
    <text evidence="5">Belongs to the glycosyl hydrolase.</text>
</comment>
<dbReference type="PANTHER" id="PTHR43053:SF3">
    <property type="entry name" value="ALPHA-GALACTOSIDASE C-RELATED"/>
    <property type="match status" value="1"/>
</dbReference>
<feature type="domain" description="Glycosyl hydrolase family 36 N-terminal" evidence="8">
    <location>
        <begin position="29"/>
        <end position="287"/>
    </location>
</feature>
<dbReference type="Pfam" id="PF16875">
    <property type="entry name" value="Glyco_hydro_36N"/>
    <property type="match status" value="1"/>
</dbReference>
<comment type="catalytic activity">
    <reaction evidence="1 5">
        <text>Hydrolysis of terminal, non-reducing alpha-D-galactose residues in alpha-D-galactosides, including galactose oligosaccharides, galactomannans and galactolipids.</text>
        <dbReference type="EC" id="3.2.1.22"/>
    </reaction>
</comment>
<dbReference type="Pfam" id="PF16874">
    <property type="entry name" value="Glyco_hydro_36C"/>
    <property type="match status" value="1"/>
</dbReference>
<evidence type="ECO:0000256" key="2">
    <source>
        <dbReference type="ARBA" id="ARBA00012755"/>
    </source>
</evidence>
<name>A0A921IMD9_9ACTN</name>
<keyword evidence="3 5" id="KW-0378">Hydrolase</keyword>
<evidence type="ECO:0000259" key="8">
    <source>
        <dbReference type="Pfam" id="PF16875"/>
    </source>
</evidence>
<evidence type="ECO:0000256" key="1">
    <source>
        <dbReference type="ARBA" id="ARBA00001255"/>
    </source>
</evidence>
<comment type="caution">
    <text evidence="9">The sequence shown here is derived from an EMBL/GenBank/DDBJ whole genome shotgun (WGS) entry which is preliminary data.</text>
</comment>
<dbReference type="InterPro" id="IPR031705">
    <property type="entry name" value="Glyco_hydro_36_C"/>
</dbReference>
<protein>
    <recommendedName>
        <fullName evidence="2 5">Alpha-galactosidase</fullName>
        <ecNumber evidence="2 5">3.2.1.22</ecNumber>
    </recommendedName>
</protein>